<keyword evidence="9" id="KW-0812">Transmembrane</keyword>
<dbReference type="RefSeq" id="WP_005001522.1">
    <property type="nucleotide sequence ID" value="NZ_CH672427.1"/>
</dbReference>
<dbReference type="SUPFAM" id="SSF49503">
    <property type="entry name" value="Cupredoxins"/>
    <property type="match status" value="1"/>
</dbReference>
<comment type="caution">
    <text evidence="11">The sequence shown here is derived from an EMBL/GenBank/DDBJ whole genome shotgun (WGS) entry which is preliminary data.</text>
</comment>
<dbReference type="InterPro" id="IPR001505">
    <property type="entry name" value="Copper_CuA"/>
</dbReference>
<protein>
    <submittedName>
        <fullName evidence="11">Possible cytochrome-c oxidase chain II</fullName>
    </submittedName>
</protein>
<evidence type="ECO:0000259" key="10">
    <source>
        <dbReference type="PROSITE" id="PS50857"/>
    </source>
</evidence>
<dbReference type="GO" id="GO:0016020">
    <property type="term" value="C:membrane"/>
    <property type="evidence" value="ECO:0007669"/>
    <property type="project" value="UniProtKB-SubCell"/>
</dbReference>
<feature type="transmembrane region" description="Helical" evidence="9">
    <location>
        <begin position="6"/>
        <end position="27"/>
    </location>
</feature>
<dbReference type="PANTHER" id="PTHR22888:SF9">
    <property type="entry name" value="CYTOCHROME C OXIDASE SUBUNIT 2"/>
    <property type="match status" value="1"/>
</dbReference>
<accession>A4BSP8</accession>
<dbReference type="OrthoDB" id="9773456at2"/>
<sequence>MILQNEIWLITLLGLAAVTLGFIFVIAQAGKPTDSNRVQNTANAIRRWWFLALVVFGIGVTWATLKPFPIPDQHTPLKAAQVVNVVAHQWAWQLSRNQLEAGVPVEFRVTSADVNHGFAIYAPDERIVIQTQAMPGFTNKLLYTFRQPGTYRIRCLEYCGLEHHAMMAELEVVAAARGDQS</sequence>
<evidence type="ECO:0000256" key="2">
    <source>
        <dbReference type="ARBA" id="ARBA00007866"/>
    </source>
</evidence>
<evidence type="ECO:0000256" key="8">
    <source>
        <dbReference type="ARBA" id="ARBA00047816"/>
    </source>
</evidence>
<evidence type="ECO:0000313" key="11">
    <source>
        <dbReference type="EMBL" id="EAR21318.1"/>
    </source>
</evidence>
<keyword evidence="5" id="KW-0249">Electron transport</keyword>
<evidence type="ECO:0000256" key="3">
    <source>
        <dbReference type="ARBA" id="ARBA00022448"/>
    </source>
</evidence>
<keyword evidence="12" id="KW-1185">Reference proteome</keyword>
<evidence type="ECO:0000313" key="12">
    <source>
        <dbReference type="Proteomes" id="UP000003374"/>
    </source>
</evidence>
<dbReference type="GO" id="GO:0005507">
    <property type="term" value="F:copper ion binding"/>
    <property type="evidence" value="ECO:0007669"/>
    <property type="project" value="InterPro"/>
</dbReference>
<keyword evidence="3" id="KW-0813">Transport</keyword>
<dbReference type="eggNOG" id="COG1622">
    <property type="taxonomic scope" value="Bacteria"/>
</dbReference>
<dbReference type="STRING" id="314278.NB231_08675"/>
<proteinExistence type="inferred from homology"/>
<keyword evidence="7 9" id="KW-0472">Membrane</keyword>
<keyword evidence="4" id="KW-0479">Metal-binding</keyword>
<evidence type="ECO:0000256" key="9">
    <source>
        <dbReference type="SAM" id="Phobius"/>
    </source>
</evidence>
<evidence type="ECO:0000256" key="1">
    <source>
        <dbReference type="ARBA" id="ARBA00004370"/>
    </source>
</evidence>
<comment type="catalytic activity">
    <reaction evidence="8">
        <text>4 Fe(II)-[cytochrome c] + O2 + 8 H(+)(in) = 4 Fe(III)-[cytochrome c] + 2 H2O + 4 H(+)(out)</text>
        <dbReference type="Rhea" id="RHEA:11436"/>
        <dbReference type="Rhea" id="RHEA-COMP:10350"/>
        <dbReference type="Rhea" id="RHEA-COMP:14399"/>
        <dbReference type="ChEBI" id="CHEBI:15377"/>
        <dbReference type="ChEBI" id="CHEBI:15378"/>
        <dbReference type="ChEBI" id="CHEBI:15379"/>
        <dbReference type="ChEBI" id="CHEBI:29033"/>
        <dbReference type="ChEBI" id="CHEBI:29034"/>
        <dbReference type="EC" id="7.1.1.9"/>
    </reaction>
</comment>
<dbReference type="HOGENOM" id="CLU_115436_0_0_6"/>
<dbReference type="PROSITE" id="PS50857">
    <property type="entry name" value="COX2_CUA"/>
    <property type="match status" value="1"/>
</dbReference>
<reference evidence="11 12" key="1">
    <citation type="submission" date="2006-02" db="EMBL/GenBank/DDBJ databases">
        <authorList>
            <person name="Waterbury J."/>
            <person name="Ferriera S."/>
            <person name="Johnson J."/>
            <person name="Kravitz S."/>
            <person name="Halpern A."/>
            <person name="Remington K."/>
            <person name="Beeson K."/>
            <person name="Tran B."/>
            <person name="Rogers Y.-H."/>
            <person name="Friedman R."/>
            <person name="Venter J.C."/>
        </authorList>
    </citation>
    <scope>NUCLEOTIDE SEQUENCE [LARGE SCALE GENOMIC DNA]</scope>
    <source>
        <strain evidence="11 12">Nb-231</strain>
    </source>
</reference>
<dbReference type="PROSITE" id="PS00078">
    <property type="entry name" value="COX2"/>
    <property type="match status" value="1"/>
</dbReference>
<dbReference type="InterPro" id="IPR008972">
    <property type="entry name" value="Cupredoxin"/>
</dbReference>
<feature type="transmembrane region" description="Helical" evidence="9">
    <location>
        <begin position="48"/>
        <end position="65"/>
    </location>
</feature>
<dbReference type="Pfam" id="PF00116">
    <property type="entry name" value="COX2"/>
    <property type="match status" value="1"/>
</dbReference>
<dbReference type="EMBL" id="AAOF01000010">
    <property type="protein sequence ID" value="EAR21318.1"/>
    <property type="molecule type" value="Genomic_DNA"/>
</dbReference>
<dbReference type="InterPro" id="IPR045187">
    <property type="entry name" value="CcO_II"/>
</dbReference>
<evidence type="ECO:0000256" key="5">
    <source>
        <dbReference type="ARBA" id="ARBA00022982"/>
    </source>
</evidence>
<comment type="similarity">
    <text evidence="2">Belongs to the cytochrome c oxidase subunit 2 family.</text>
</comment>
<name>A4BSP8_9GAMM</name>
<evidence type="ECO:0000256" key="4">
    <source>
        <dbReference type="ARBA" id="ARBA00022723"/>
    </source>
</evidence>
<keyword evidence="9" id="KW-1133">Transmembrane helix</keyword>
<dbReference type="InterPro" id="IPR002429">
    <property type="entry name" value="CcO_II-like_C"/>
</dbReference>
<comment type="subcellular location">
    <subcellularLocation>
        <location evidence="1">Membrane</location>
    </subcellularLocation>
</comment>
<evidence type="ECO:0000256" key="7">
    <source>
        <dbReference type="ARBA" id="ARBA00023136"/>
    </source>
</evidence>
<gene>
    <name evidence="11" type="ORF">NB231_08675</name>
</gene>
<dbReference type="Gene3D" id="2.60.40.420">
    <property type="entry name" value="Cupredoxins - blue copper proteins"/>
    <property type="match status" value="1"/>
</dbReference>
<feature type="domain" description="Cytochrome oxidase subunit II copper A binding" evidence="10">
    <location>
        <begin position="78"/>
        <end position="181"/>
    </location>
</feature>
<keyword evidence="6" id="KW-0186">Copper</keyword>
<dbReference type="Proteomes" id="UP000003374">
    <property type="component" value="Unassembled WGS sequence"/>
</dbReference>
<dbReference type="CDD" id="cd13916">
    <property type="entry name" value="CuRO_HCO_II_like_1"/>
    <property type="match status" value="1"/>
</dbReference>
<dbReference type="PANTHER" id="PTHR22888">
    <property type="entry name" value="CYTOCHROME C OXIDASE, SUBUNIT II"/>
    <property type="match status" value="1"/>
</dbReference>
<organism evidence="11 12">
    <name type="scientific">Nitrococcus mobilis Nb-231</name>
    <dbReference type="NCBI Taxonomy" id="314278"/>
    <lineage>
        <taxon>Bacteria</taxon>
        <taxon>Pseudomonadati</taxon>
        <taxon>Pseudomonadota</taxon>
        <taxon>Gammaproteobacteria</taxon>
        <taxon>Chromatiales</taxon>
        <taxon>Ectothiorhodospiraceae</taxon>
        <taxon>Nitrococcus</taxon>
    </lineage>
</organism>
<dbReference type="GO" id="GO:0042773">
    <property type="term" value="P:ATP synthesis coupled electron transport"/>
    <property type="evidence" value="ECO:0007669"/>
    <property type="project" value="TreeGrafter"/>
</dbReference>
<evidence type="ECO:0000256" key="6">
    <source>
        <dbReference type="ARBA" id="ARBA00023008"/>
    </source>
</evidence>
<dbReference type="GO" id="GO:0004129">
    <property type="term" value="F:cytochrome-c oxidase activity"/>
    <property type="evidence" value="ECO:0007669"/>
    <property type="project" value="UniProtKB-EC"/>
</dbReference>
<dbReference type="AlphaFoldDB" id="A4BSP8"/>